<dbReference type="OrthoDB" id="8937615at2759"/>
<protein>
    <submittedName>
        <fullName evidence="1">Uncharacterized protein</fullName>
    </submittedName>
</protein>
<dbReference type="Proteomes" id="UP000265040">
    <property type="component" value="Chromosome 9"/>
</dbReference>
<proteinExistence type="predicted"/>
<evidence type="ECO:0000313" key="1">
    <source>
        <dbReference type="Ensembl" id="ENSATEP00000022794.1"/>
    </source>
</evidence>
<dbReference type="InParanoid" id="A0A3Q1IU70"/>
<dbReference type="GeneTree" id="ENSGT00940000179178"/>
<reference evidence="1" key="1">
    <citation type="submission" date="2021-04" db="EMBL/GenBank/DDBJ databases">
        <authorList>
            <consortium name="Wellcome Sanger Institute Data Sharing"/>
        </authorList>
    </citation>
    <scope>NUCLEOTIDE SEQUENCE [LARGE SCALE GENOMIC DNA]</scope>
</reference>
<dbReference type="AlphaFoldDB" id="A0A3Q1IU70"/>
<organism evidence="1 2">
    <name type="scientific">Anabas testudineus</name>
    <name type="common">Climbing perch</name>
    <name type="synonym">Anthias testudineus</name>
    <dbReference type="NCBI Taxonomy" id="64144"/>
    <lineage>
        <taxon>Eukaryota</taxon>
        <taxon>Metazoa</taxon>
        <taxon>Chordata</taxon>
        <taxon>Craniata</taxon>
        <taxon>Vertebrata</taxon>
        <taxon>Euteleostomi</taxon>
        <taxon>Actinopterygii</taxon>
        <taxon>Neopterygii</taxon>
        <taxon>Teleostei</taxon>
        <taxon>Neoteleostei</taxon>
        <taxon>Acanthomorphata</taxon>
        <taxon>Anabantaria</taxon>
        <taxon>Anabantiformes</taxon>
        <taxon>Anabantoidei</taxon>
        <taxon>Anabantidae</taxon>
        <taxon>Anabas</taxon>
    </lineage>
</organism>
<reference evidence="1" key="2">
    <citation type="submission" date="2025-08" db="UniProtKB">
        <authorList>
            <consortium name="Ensembl"/>
        </authorList>
    </citation>
    <scope>IDENTIFICATION</scope>
</reference>
<evidence type="ECO:0000313" key="2">
    <source>
        <dbReference type="Proteomes" id="UP000265040"/>
    </source>
</evidence>
<dbReference type="Ensembl" id="ENSATET00000023165.2">
    <property type="protein sequence ID" value="ENSATEP00000022794.1"/>
    <property type="gene ID" value="ENSATEG00000015812.2"/>
</dbReference>
<reference evidence="1" key="3">
    <citation type="submission" date="2025-09" db="UniProtKB">
        <authorList>
            <consortium name="Ensembl"/>
        </authorList>
    </citation>
    <scope>IDENTIFICATION</scope>
</reference>
<name>A0A3Q1IU70_ANATE</name>
<keyword evidence="2" id="KW-1185">Reference proteome</keyword>
<sequence>MLEWIRTSYLNPSAANLWPVNSACSRPASGGTVRTLSLSLFPLRLYWECLMRRMLRVAFGLPLSLSELGSSVALSFFFPLISEDGSLLNTGWKSGLTQPFLKFSSQRKCSPETSCKATNVRLSSAERRLIPPPGEDTERGVCPKCVCGSGSSLETKNTISTTVS</sequence>
<accession>A0A3Q1IU70</accession>